<dbReference type="PATRIC" id="fig|89059.3.peg.1324"/>
<evidence type="ECO:0000313" key="2">
    <source>
        <dbReference type="Proteomes" id="UP000051491"/>
    </source>
</evidence>
<reference evidence="1 2" key="1">
    <citation type="journal article" date="2015" name="Genome Announc.">
        <title>Expanding the biotechnology potential of lactobacilli through comparative genomics of 213 strains and associated genera.</title>
        <authorList>
            <person name="Sun Z."/>
            <person name="Harris H.M."/>
            <person name="McCann A."/>
            <person name="Guo C."/>
            <person name="Argimon S."/>
            <person name="Zhang W."/>
            <person name="Yang X."/>
            <person name="Jeffery I.B."/>
            <person name="Cooney J.C."/>
            <person name="Kagawa T.F."/>
            <person name="Liu W."/>
            <person name="Song Y."/>
            <person name="Salvetti E."/>
            <person name="Wrobel A."/>
            <person name="Rasinkangas P."/>
            <person name="Parkhill J."/>
            <person name="Rea M.C."/>
            <person name="O'Sullivan O."/>
            <person name="Ritari J."/>
            <person name="Douillard F.P."/>
            <person name="Paul Ross R."/>
            <person name="Yang R."/>
            <person name="Briner A.E."/>
            <person name="Felis G.E."/>
            <person name="de Vos W.M."/>
            <person name="Barrangou R."/>
            <person name="Klaenhammer T.R."/>
            <person name="Caufield P.W."/>
            <person name="Cui Y."/>
            <person name="Zhang H."/>
            <person name="O'Toole P.W."/>
        </authorList>
    </citation>
    <scope>NUCLEOTIDE SEQUENCE [LARGE SCALE GENOMIC DNA]</scope>
    <source>
        <strain evidence="1 2">DSM 15353</strain>
    </source>
</reference>
<organism evidence="1 2">
    <name type="scientific">Ligilactobacillus acidipiscis</name>
    <dbReference type="NCBI Taxonomy" id="89059"/>
    <lineage>
        <taxon>Bacteria</taxon>
        <taxon>Bacillati</taxon>
        <taxon>Bacillota</taxon>
        <taxon>Bacilli</taxon>
        <taxon>Lactobacillales</taxon>
        <taxon>Lactobacillaceae</taxon>
        <taxon>Ligilactobacillus</taxon>
    </lineage>
</organism>
<dbReference type="EMBL" id="JQBK01000031">
    <property type="protein sequence ID" value="KRN84455.1"/>
    <property type="molecule type" value="Genomic_DNA"/>
</dbReference>
<dbReference type="Proteomes" id="UP000051491">
    <property type="component" value="Unassembled WGS sequence"/>
</dbReference>
<sequence>MSAQKWRICPFKKQVDLRNGGKRLAVRSPVKEQTWQIHHSKKPTVLGSKYLK</sequence>
<name>A0A0R2KD50_9LACO</name>
<gene>
    <name evidence="1" type="ORF">IV43_GL001225</name>
</gene>
<accession>A0A0R2KD50</accession>
<protein>
    <submittedName>
        <fullName evidence="1">Uncharacterized protein</fullName>
    </submittedName>
</protein>
<comment type="caution">
    <text evidence="1">The sequence shown here is derived from an EMBL/GenBank/DDBJ whole genome shotgun (WGS) entry which is preliminary data.</text>
</comment>
<proteinExistence type="predicted"/>
<evidence type="ECO:0000313" key="1">
    <source>
        <dbReference type="EMBL" id="KRN84455.1"/>
    </source>
</evidence>
<dbReference type="AlphaFoldDB" id="A0A0R2KD50"/>